<feature type="region of interest" description="Disordered" evidence="1">
    <location>
        <begin position="54"/>
        <end position="75"/>
    </location>
</feature>
<dbReference type="EMBL" id="MWWQ01000008">
    <property type="protein sequence ID" value="OZG51368.1"/>
    <property type="molecule type" value="Genomic_DNA"/>
</dbReference>
<reference evidence="2 3" key="1">
    <citation type="journal article" date="2017" name="BMC Genomics">
        <title>Comparative genomic and phylogenomic analyses of the Bifidobacteriaceae family.</title>
        <authorList>
            <person name="Lugli G.A."/>
            <person name="Milani C."/>
            <person name="Turroni F."/>
            <person name="Duranti S."/>
            <person name="Mancabelli L."/>
            <person name="Mangifesta M."/>
            <person name="Ferrario C."/>
            <person name="Modesto M."/>
            <person name="Mattarelli P."/>
            <person name="Jiri K."/>
            <person name="van Sinderen D."/>
            <person name="Ventura M."/>
        </authorList>
    </citation>
    <scope>NUCLEOTIDE SEQUENCE [LARGE SCALE GENOMIC DNA]</scope>
    <source>
        <strain evidence="2 3">DSM 24744</strain>
    </source>
</reference>
<dbReference type="RefSeq" id="WP_094691343.1">
    <property type="nucleotide sequence ID" value="NZ_MWWQ01000008.1"/>
</dbReference>
<gene>
    <name evidence="2" type="ORF">PSSU_0991</name>
</gene>
<feature type="region of interest" description="Disordered" evidence="1">
    <location>
        <begin position="1"/>
        <end position="22"/>
    </location>
</feature>
<sequence length="75" mass="8181">MGADCGCAESDRESGCADSSWADSDYADSDWTSLCRANLGHSIFSRAILGHTASVTQHPYQPDRNPRNPQNLIPR</sequence>
<name>A0A261EWX9_9BIFI</name>
<evidence type="ECO:0000313" key="2">
    <source>
        <dbReference type="EMBL" id="OZG51368.1"/>
    </source>
</evidence>
<proteinExistence type="predicted"/>
<evidence type="ECO:0000313" key="3">
    <source>
        <dbReference type="Proteomes" id="UP000216454"/>
    </source>
</evidence>
<keyword evidence="3" id="KW-1185">Reference proteome</keyword>
<comment type="caution">
    <text evidence="2">The sequence shown here is derived from an EMBL/GenBank/DDBJ whole genome shotgun (WGS) entry which is preliminary data.</text>
</comment>
<dbReference type="Proteomes" id="UP000216454">
    <property type="component" value="Unassembled WGS sequence"/>
</dbReference>
<organism evidence="2 3">
    <name type="scientific">Pseudoscardovia suis</name>
    <dbReference type="NCBI Taxonomy" id="987063"/>
    <lineage>
        <taxon>Bacteria</taxon>
        <taxon>Bacillati</taxon>
        <taxon>Actinomycetota</taxon>
        <taxon>Actinomycetes</taxon>
        <taxon>Bifidobacteriales</taxon>
        <taxon>Bifidobacteriaceae</taxon>
        <taxon>Pseudoscardovia</taxon>
    </lineage>
</organism>
<accession>A0A261EWX9</accession>
<evidence type="ECO:0000256" key="1">
    <source>
        <dbReference type="SAM" id="MobiDB-lite"/>
    </source>
</evidence>
<protein>
    <submittedName>
        <fullName evidence="2">Uncharacterized protein</fullName>
    </submittedName>
</protein>
<dbReference type="AlphaFoldDB" id="A0A261EWX9"/>